<keyword evidence="1" id="KW-0472">Membrane</keyword>
<organism evidence="2 3">
    <name type="scientific">Comamonas terrae</name>
    <dbReference type="NCBI Taxonomy" id="673548"/>
    <lineage>
        <taxon>Bacteria</taxon>
        <taxon>Pseudomonadati</taxon>
        <taxon>Pseudomonadota</taxon>
        <taxon>Betaproteobacteria</taxon>
        <taxon>Burkholderiales</taxon>
        <taxon>Comamonadaceae</taxon>
        <taxon>Comamonas</taxon>
    </lineage>
</organism>
<protein>
    <submittedName>
        <fullName evidence="2">PilW family protein</fullName>
    </submittedName>
</protein>
<feature type="transmembrane region" description="Helical" evidence="1">
    <location>
        <begin position="28"/>
        <end position="48"/>
    </location>
</feature>
<dbReference type="Pfam" id="PF16074">
    <property type="entry name" value="PilW"/>
    <property type="match status" value="1"/>
</dbReference>
<proteinExistence type="predicted"/>
<keyword evidence="1" id="KW-0812">Transmembrane</keyword>
<dbReference type="Proteomes" id="UP001597463">
    <property type="component" value="Unassembled WGS sequence"/>
</dbReference>
<evidence type="ECO:0000313" key="2">
    <source>
        <dbReference type="EMBL" id="MFD2753022.1"/>
    </source>
</evidence>
<dbReference type="RefSeq" id="WP_066472437.1">
    <property type="nucleotide sequence ID" value="NZ_BCNT01000003.1"/>
</dbReference>
<keyword evidence="3" id="KW-1185">Reference proteome</keyword>
<name>A0ABW5UKM6_9BURK</name>
<dbReference type="EMBL" id="JBHUMV010000001">
    <property type="protein sequence ID" value="MFD2753022.1"/>
    <property type="molecule type" value="Genomic_DNA"/>
</dbReference>
<evidence type="ECO:0000313" key="3">
    <source>
        <dbReference type="Proteomes" id="UP001597463"/>
    </source>
</evidence>
<keyword evidence="1" id="KW-1133">Transmembrane helix</keyword>
<dbReference type="InterPro" id="IPR032092">
    <property type="entry name" value="PilW"/>
</dbReference>
<dbReference type="InterPro" id="IPR012902">
    <property type="entry name" value="N_methyl_site"/>
</dbReference>
<gene>
    <name evidence="2" type="ORF">ACFSW6_02905</name>
</gene>
<dbReference type="PROSITE" id="PS00409">
    <property type="entry name" value="PROKAR_NTER_METHYL"/>
    <property type="match status" value="1"/>
</dbReference>
<accession>A0ABW5UKM6</accession>
<evidence type="ECO:0000256" key="1">
    <source>
        <dbReference type="SAM" id="Phobius"/>
    </source>
</evidence>
<dbReference type="NCBIfam" id="TIGR02532">
    <property type="entry name" value="IV_pilin_GFxxxE"/>
    <property type="match status" value="1"/>
</dbReference>
<reference evidence="3" key="1">
    <citation type="journal article" date="2019" name="Int. J. Syst. Evol. Microbiol.">
        <title>The Global Catalogue of Microorganisms (GCM) 10K type strain sequencing project: providing services to taxonomists for standard genome sequencing and annotation.</title>
        <authorList>
            <consortium name="The Broad Institute Genomics Platform"/>
            <consortium name="The Broad Institute Genome Sequencing Center for Infectious Disease"/>
            <person name="Wu L."/>
            <person name="Ma J."/>
        </authorList>
    </citation>
    <scope>NUCLEOTIDE SEQUENCE [LARGE SCALE GENOMIC DNA]</scope>
    <source>
        <strain evidence="3">TISTR 1906</strain>
    </source>
</reference>
<dbReference type="Pfam" id="PF07963">
    <property type="entry name" value="N_methyl"/>
    <property type="match status" value="1"/>
</dbReference>
<comment type="caution">
    <text evidence="2">The sequence shown here is derived from an EMBL/GenBank/DDBJ whole genome shotgun (WGS) entry which is preliminary data.</text>
</comment>
<sequence>MRLKTNAIHASAKRLGKHSQQGVTLPELMVGIAVGLLVVAVAMGALMASRGISGTVSDATGIQQQASYTMRTIGQQLRQAGSLYLNLNPSNVSVQDTAVAAATPVAFEASATASGSGNTFTPATDTLTGTDTTLTVGYRRYAETVFSSTSTTPTLQSLMRNCLGGPADTSTDQRLESIFTFNSSNGTLQCAGNGAAAQPIMQNVADFQVRYLLQDNTALGDTKIQYLTAGDAVNGNWGKVQAVEVCLVLYGDEPLDLPLGSSYTGCGNNVDPSKNKIDMTTLTGSRARRMHIAFRNVFQLRSQGLIGTVL</sequence>